<sequence length="382" mass="44157">MKLKHPALIAFLVSALLFGAFVLIPASWLQPNWSHQKLLKQQVANSDNVIKGSAIQHAMLKDKNFYPVYGSSELRKNDPYQPVILLKGKQPDLFYVGTGGQTDLLQAIALGAQYDQLKNKKMAIIISPQWFTRKGMLENNYLGRVSKVQINRFFDNPNIPNHLKQRLAQRLLHFKANKHDDFLKQVAKNGEVKGHYLNPFYANHLEKMEIIKSYIPMSVETDKLTKLLDKSKPNTKSYAQLDKEAEQYGKKHSSTNPYRIKDEYWKLIKQNKRPINRQHEFHMNSPEFKDLALLVDLMKAGNADVQYVVLPVNGKWYDAINVDRERRQKVDEKIVKTISSHGGKVYDMTDQDYKPYVMSDAVHIGWRGLVELTEKIEKHIKS</sequence>
<dbReference type="PANTHER" id="PTHR40039:SF1">
    <property type="entry name" value="PROTEIN DLTD"/>
    <property type="match status" value="1"/>
</dbReference>
<dbReference type="AlphaFoldDB" id="A0A0A8HRG3"/>
<organism evidence="1 2">
    <name type="scientific">Staphylococcus hyicus</name>
    <dbReference type="NCBI Taxonomy" id="1284"/>
    <lineage>
        <taxon>Bacteria</taxon>
        <taxon>Bacillati</taxon>
        <taxon>Bacillota</taxon>
        <taxon>Bacilli</taxon>
        <taxon>Bacillales</taxon>
        <taxon>Staphylococcaceae</taxon>
        <taxon>Staphylococcus</taxon>
    </lineage>
</organism>
<gene>
    <name evidence="1" type="primary">dltD</name>
    <name evidence="1" type="ORF">BUZ57_00880</name>
</gene>
<evidence type="ECO:0000313" key="2">
    <source>
        <dbReference type="Proteomes" id="UP000285625"/>
    </source>
</evidence>
<dbReference type="HOGENOM" id="CLU_050505_1_0_9"/>
<name>A0A0A8HRG3_STAHY</name>
<evidence type="ECO:0000313" key="1">
    <source>
        <dbReference type="EMBL" id="RIO47590.1"/>
    </source>
</evidence>
<dbReference type="RefSeq" id="WP_039646587.1">
    <property type="nucleotide sequence ID" value="NZ_CP008747.1"/>
</dbReference>
<dbReference type="InterPro" id="IPR006998">
    <property type="entry name" value="DltD"/>
</dbReference>
<dbReference type="STRING" id="1284.SHYC_09605"/>
<reference evidence="1 2" key="1">
    <citation type="journal article" date="2016" name="Front. Microbiol.">
        <title>Comprehensive Phylogenetic Analysis of Bovine Non-aureus Staphylococci Species Based on Whole-Genome Sequencing.</title>
        <authorList>
            <person name="Naushad S."/>
            <person name="Barkema H.W."/>
            <person name="Luby C."/>
            <person name="Condas L.A."/>
            <person name="Nobrega D.B."/>
            <person name="Carson D.A."/>
            <person name="De Buck J."/>
        </authorList>
    </citation>
    <scope>NUCLEOTIDE SEQUENCE [LARGE SCALE GENOMIC DNA]</scope>
    <source>
        <strain evidence="1 2">SNUC 5959</strain>
    </source>
</reference>
<dbReference type="KEGG" id="shu:SHYC_09605"/>
<dbReference type="InterPro" id="IPR023896">
    <property type="entry name" value="LTA_DltD"/>
</dbReference>
<accession>A0A0A8HRG3</accession>
<dbReference type="GeneID" id="41073696"/>
<dbReference type="Pfam" id="PF04914">
    <property type="entry name" value="DltD"/>
    <property type="match status" value="1"/>
</dbReference>
<comment type="caution">
    <text evidence="1">The sequence shown here is derived from an EMBL/GenBank/DDBJ whole genome shotgun (WGS) entry which is preliminary data.</text>
</comment>
<dbReference type="EMBL" id="QXVO01000002">
    <property type="protein sequence ID" value="RIO47590.1"/>
    <property type="molecule type" value="Genomic_DNA"/>
</dbReference>
<protein>
    <submittedName>
        <fullName evidence="1">D-alanyl-lipoteichoic acid biosynthesis protein DltD</fullName>
    </submittedName>
</protein>
<proteinExistence type="predicted"/>
<dbReference type="Proteomes" id="UP000285625">
    <property type="component" value="Unassembled WGS sequence"/>
</dbReference>
<dbReference type="NCBIfam" id="TIGR04092">
    <property type="entry name" value="LTA_DltD"/>
    <property type="match status" value="1"/>
</dbReference>
<dbReference type="PANTHER" id="PTHR40039">
    <property type="entry name" value="PROTEIN DLTD"/>
    <property type="match status" value="1"/>
</dbReference>